<evidence type="ECO:0000256" key="2">
    <source>
        <dbReference type="ARBA" id="ARBA00006251"/>
    </source>
</evidence>
<sequence length="477" mass="53799">MALSKWLLMMIAHPNEVPILLQYYIYHKPKRDITAKQEHPTSGWDRASMRRCWEFLDAAGRSYSAVIKELEGELARVVCLFYLVLRALDTIEDDMTLPLAVKQRLLCDFHIHSRTPGWAFNESGPDEKDRQLLVEYPVVVAELADLAPGYRDAILAIAEKMGRGMADVVARDESSPYLETIADYDLYCHHVAGLVGEGLSLLFAASGKESPDLASQLELSNNMGLLFQKTNIIRDFAEDADQGRFFWPREIWGKDKYGGGFARAEDMRARPIIAKGSSTEVELEQRALHVLSAMSVFKFVAIPATMALATLELCFMNPKVFRQNVKIRKAMAASLIMRSTSAREVAHIFREYARKIHARARPEDPNFIRIGIACGKIEQWCEHHYPSFLHFSSDRNDKRNSEAIDPTDARGAMFLASEKEEYERTQAVHVRRVSGELGGEEPVIRKGRVGDGAMQGIVIYAAVGLLAVVYWVLRVPH</sequence>
<evidence type="ECO:0000313" key="7">
    <source>
        <dbReference type="Proteomes" id="UP000623467"/>
    </source>
</evidence>
<evidence type="ECO:0000256" key="4">
    <source>
        <dbReference type="ARBA" id="ARBA00022679"/>
    </source>
</evidence>
<dbReference type="CDD" id="cd00683">
    <property type="entry name" value="Trans_IPPS_HH"/>
    <property type="match status" value="1"/>
</dbReference>
<dbReference type="FunFam" id="1.10.600.10:FF:000023">
    <property type="entry name" value="Squalene synthase"/>
    <property type="match status" value="1"/>
</dbReference>
<keyword evidence="5" id="KW-0472">Membrane</keyword>
<comment type="similarity">
    <text evidence="2 5">Belongs to the phytoene/squalene synthase family.</text>
</comment>
<dbReference type="SUPFAM" id="SSF48576">
    <property type="entry name" value="Terpenoid synthases"/>
    <property type="match status" value="1"/>
</dbReference>
<dbReference type="InterPro" id="IPR044844">
    <property type="entry name" value="Trans_IPPS_euk-type"/>
</dbReference>
<dbReference type="PANTHER" id="PTHR11626">
    <property type="entry name" value="FARNESYL-DIPHOSPHATE FARNESYLTRANSFERASE"/>
    <property type="match status" value="1"/>
</dbReference>
<proteinExistence type="inferred from homology"/>
<dbReference type="InterPro" id="IPR002060">
    <property type="entry name" value="Squ/phyt_synthse"/>
</dbReference>
<dbReference type="GO" id="GO:0045338">
    <property type="term" value="P:farnesyl diphosphate metabolic process"/>
    <property type="evidence" value="ECO:0007669"/>
    <property type="project" value="InterPro"/>
</dbReference>
<dbReference type="OrthoDB" id="431150at2759"/>
<dbReference type="Proteomes" id="UP000623467">
    <property type="component" value="Unassembled WGS sequence"/>
</dbReference>
<keyword evidence="5" id="KW-1133">Transmembrane helix</keyword>
<dbReference type="PANTHER" id="PTHR11626:SF2">
    <property type="entry name" value="SQUALENE SYNTHASE"/>
    <property type="match status" value="1"/>
</dbReference>
<dbReference type="GO" id="GO:0051996">
    <property type="term" value="F:squalene synthase [NAD(P)H] activity"/>
    <property type="evidence" value="ECO:0007669"/>
    <property type="project" value="UniProtKB-UniRule"/>
</dbReference>
<organism evidence="6 7">
    <name type="scientific">Mycena sanguinolenta</name>
    <dbReference type="NCBI Taxonomy" id="230812"/>
    <lineage>
        <taxon>Eukaryota</taxon>
        <taxon>Fungi</taxon>
        <taxon>Dikarya</taxon>
        <taxon>Basidiomycota</taxon>
        <taxon>Agaricomycotina</taxon>
        <taxon>Agaricomycetes</taxon>
        <taxon>Agaricomycetidae</taxon>
        <taxon>Agaricales</taxon>
        <taxon>Marasmiineae</taxon>
        <taxon>Mycenaceae</taxon>
        <taxon>Mycena</taxon>
    </lineage>
</organism>
<dbReference type="EMBL" id="JACAZH010000001">
    <property type="protein sequence ID" value="KAF7378183.1"/>
    <property type="molecule type" value="Genomic_DNA"/>
</dbReference>
<dbReference type="PROSITE" id="PS01045">
    <property type="entry name" value="SQUALEN_PHYTOEN_SYN_2"/>
    <property type="match status" value="1"/>
</dbReference>
<dbReference type="GO" id="GO:0005789">
    <property type="term" value="C:endoplasmic reticulum membrane"/>
    <property type="evidence" value="ECO:0007669"/>
    <property type="project" value="TreeGrafter"/>
</dbReference>
<comment type="pathway">
    <text evidence="5">Terpene metabolism; lanosterol biosynthesis; lanosterol from farnesyl diphosphate: step 1/3.</text>
</comment>
<comment type="cofactor">
    <cofactor evidence="1 5">
        <name>Mg(2+)</name>
        <dbReference type="ChEBI" id="CHEBI:18420"/>
    </cofactor>
</comment>
<dbReference type="InterPro" id="IPR019845">
    <property type="entry name" value="Squalene/phytoene_synthase_CS"/>
</dbReference>
<dbReference type="InterPro" id="IPR033904">
    <property type="entry name" value="Trans_IPPS_HH"/>
</dbReference>
<dbReference type="Pfam" id="PF00494">
    <property type="entry name" value="SQS_PSY"/>
    <property type="match status" value="1"/>
</dbReference>
<comment type="catalytic activity">
    <reaction evidence="5">
        <text>2 (2E,6E)-farnesyl diphosphate + NADPH + H(+) = squalene + 2 diphosphate + NADP(+)</text>
        <dbReference type="Rhea" id="RHEA:32295"/>
        <dbReference type="ChEBI" id="CHEBI:15378"/>
        <dbReference type="ChEBI" id="CHEBI:15440"/>
        <dbReference type="ChEBI" id="CHEBI:33019"/>
        <dbReference type="ChEBI" id="CHEBI:57783"/>
        <dbReference type="ChEBI" id="CHEBI:58349"/>
        <dbReference type="ChEBI" id="CHEBI:175763"/>
        <dbReference type="EC" id="2.5.1.21"/>
    </reaction>
</comment>
<evidence type="ECO:0000256" key="5">
    <source>
        <dbReference type="RuleBase" id="RU368088"/>
    </source>
</evidence>
<name>A0A8H6ZFS2_9AGAR</name>
<dbReference type="NCBIfam" id="TIGR01559">
    <property type="entry name" value="squal_synth"/>
    <property type="match status" value="1"/>
</dbReference>
<protein>
    <recommendedName>
        <fullName evidence="3 5">Squalene synthase</fullName>
        <shortName evidence="5">SQS</shortName>
        <shortName evidence="5">SS</shortName>
        <ecNumber evidence="3 5">2.5.1.21</ecNumber>
    </recommendedName>
</protein>
<evidence type="ECO:0000256" key="1">
    <source>
        <dbReference type="ARBA" id="ARBA00001946"/>
    </source>
</evidence>
<dbReference type="InterPro" id="IPR008949">
    <property type="entry name" value="Isoprenoid_synthase_dom_sf"/>
</dbReference>
<dbReference type="EC" id="2.5.1.21" evidence="3 5"/>
<keyword evidence="7" id="KW-1185">Reference proteome</keyword>
<dbReference type="InterPro" id="IPR006449">
    <property type="entry name" value="Squal_synth-like"/>
</dbReference>
<dbReference type="PROSITE" id="PS01044">
    <property type="entry name" value="SQUALEN_PHYTOEN_SYN_1"/>
    <property type="match status" value="1"/>
</dbReference>
<comment type="caution">
    <text evidence="6">The sequence shown here is derived from an EMBL/GenBank/DDBJ whole genome shotgun (WGS) entry which is preliminary data.</text>
</comment>
<comment type="function">
    <text evidence="5">Catalyzes the condensation of 2 farnesyl pyrophosphate (FPP) moieties to form squalene.</text>
</comment>
<comment type="catalytic activity">
    <reaction evidence="5">
        <text>2 (2E,6E)-farnesyl diphosphate + NADH + H(+) = squalene + 2 diphosphate + NAD(+)</text>
        <dbReference type="Rhea" id="RHEA:32299"/>
        <dbReference type="ChEBI" id="CHEBI:15378"/>
        <dbReference type="ChEBI" id="CHEBI:15440"/>
        <dbReference type="ChEBI" id="CHEBI:33019"/>
        <dbReference type="ChEBI" id="CHEBI:57540"/>
        <dbReference type="ChEBI" id="CHEBI:57945"/>
        <dbReference type="ChEBI" id="CHEBI:175763"/>
        <dbReference type="EC" id="2.5.1.21"/>
    </reaction>
</comment>
<dbReference type="UniPathway" id="UPA00767">
    <property type="reaction ID" value="UER00751"/>
</dbReference>
<keyword evidence="4 5" id="KW-0808">Transferase</keyword>
<keyword evidence="5" id="KW-0812">Transmembrane</keyword>
<accession>A0A8H6ZFS2</accession>
<dbReference type="AlphaFoldDB" id="A0A8H6ZFS2"/>
<reference evidence="6" key="1">
    <citation type="submission" date="2020-05" db="EMBL/GenBank/DDBJ databases">
        <title>Mycena genomes resolve the evolution of fungal bioluminescence.</title>
        <authorList>
            <person name="Tsai I.J."/>
        </authorList>
    </citation>
    <scope>NUCLEOTIDE SEQUENCE</scope>
    <source>
        <strain evidence="6">160909Yilan</strain>
    </source>
</reference>
<dbReference type="SFLD" id="SFLDS00005">
    <property type="entry name" value="Isoprenoid_Synthase_Type_I"/>
    <property type="match status" value="1"/>
</dbReference>
<dbReference type="GO" id="GO:0006696">
    <property type="term" value="P:ergosterol biosynthetic process"/>
    <property type="evidence" value="ECO:0007669"/>
    <property type="project" value="TreeGrafter"/>
</dbReference>
<evidence type="ECO:0000313" key="6">
    <source>
        <dbReference type="EMBL" id="KAF7378183.1"/>
    </source>
</evidence>
<evidence type="ECO:0000256" key="3">
    <source>
        <dbReference type="ARBA" id="ARBA00012373"/>
    </source>
</evidence>
<feature type="transmembrane region" description="Helical" evidence="5">
    <location>
        <begin position="453"/>
        <end position="473"/>
    </location>
</feature>
<gene>
    <name evidence="6" type="ORF">MSAN_00242800</name>
</gene>
<dbReference type="Gene3D" id="1.10.600.10">
    <property type="entry name" value="Farnesyl Diphosphate Synthase"/>
    <property type="match status" value="1"/>
</dbReference>
<dbReference type="GO" id="GO:0055056">
    <property type="term" value="F:D-glucose transmembrane transporter activity"/>
    <property type="evidence" value="ECO:0007669"/>
    <property type="project" value="UniProtKB-UniRule"/>
</dbReference>
<dbReference type="SFLD" id="SFLDG01018">
    <property type="entry name" value="Squalene/Phytoene_Synthase_Lik"/>
    <property type="match status" value="1"/>
</dbReference>